<dbReference type="GO" id="GO:0016887">
    <property type="term" value="F:ATP hydrolysis activity"/>
    <property type="evidence" value="ECO:0007669"/>
    <property type="project" value="InterPro"/>
</dbReference>
<comment type="similarity">
    <text evidence="1">Belongs to the ABC transporter superfamily.</text>
</comment>
<evidence type="ECO:0000313" key="9">
    <source>
        <dbReference type="EMBL" id="QLO14430.1"/>
    </source>
</evidence>
<dbReference type="Proteomes" id="UP000591803">
    <property type="component" value="Unassembled WGS sequence"/>
</dbReference>
<reference evidence="9" key="2">
    <citation type="journal article" date="2021" name="Microb. Genom.">
        <title>A genomic epidemiological study shows that prevalence of antimicrobial resistance in Enterobacterales is associated with the livestock host, as well as antimicrobial usage.</title>
        <authorList>
            <person name="AbuOun M."/>
            <person name="Jones H."/>
            <person name="Stubberfield E."/>
            <person name="Gilson D."/>
            <person name="Shaw L.P."/>
            <person name="Hubbard A.T.M."/>
            <person name="Chau K.K."/>
            <person name="Sebra R."/>
            <person name="Peto T.E.A."/>
            <person name="Crook D.W."/>
            <person name="Read D.S."/>
            <person name="Gweon H.S."/>
            <person name="Walker A.S."/>
            <person name="Stoesser N."/>
            <person name="Smith R.P."/>
            <person name="Anjum M.F."/>
            <person name="On Behalf Of The Rehab Consortium."/>
        </authorList>
    </citation>
    <scope>NUCLEOTIDE SEQUENCE</scope>
    <source>
        <strain evidence="9">RHBSTW-00398</strain>
    </source>
</reference>
<dbReference type="PANTHER" id="PTHR42794:SF1">
    <property type="entry name" value="HEMIN IMPORT ATP-BINDING PROTEIN HMUV"/>
    <property type="match status" value="1"/>
</dbReference>
<dbReference type="InterPro" id="IPR003439">
    <property type="entry name" value="ABC_transporter-like_ATP-bd"/>
</dbReference>
<keyword evidence="3" id="KW-0547">Nucleotide-binding</keyword>
<evidence type="ECO:0000259" key="7">
    <source>
        <dbReference type="PROSITE" id="PS50893"/>
    </source>
</evidence>
<evidence type="ECO:0000256" key="4">
    <source>
        <dbReference type="ARBA" id="ARBA00022840"/>
    </source>
</evidence>
<dbReference type="RefSeq" id="WP_135911902.1">
    <property type="nucleotide sequence ID" value="NZ_CP038856.1"/>
</dbReference>
<dbReference type="Gene3D" id="3.40.50.300">
    <property type="entry name" value="P-loop containing nucleotide triphosphate hydrolases"/>
    <property type="match status" value="1"/>
</dbReference>
<evidence type="ECO:0000313" key="11">
    <source>
        <dbReference type="Proteomes" id="UP000591803"/>
    </source>
</evidence>
<dbReference type="CDD" id="cd03214">
    <property type="entry name" value="ABC_Iron-Siderophores_B12_Hemin"/>
    <property type="match status" value="1"/>
</dbReference>
<dbReference type="GO" id="GO:0005524">
    <property type="term" value="F:ATP binding"/>
    <property type="evidence" value="ECO:0007669"/>
    <property type="project" value="UniProtKB-KW"/>
</dbReference>
<dbReference type="Pfam" id="PF00005">
    <property type="entry name" value="ABC_tran"/>
    <property type="match status" value="1"/>
</dbReference>
<keyword evidence="4 8" id="KW-0067">ATP-binding</keyword>
<dbReference type="InterPro" id="IPR003593">
    <property type="entry name" value="AAA+_ATPase"/>
</dbReference>
<dbReference type="Proteomes" id="UP000510650">
    <property type="component" value="Chromosome"/>
</dbReference>
<accession>A0A7D6TWP2</accession>
<dbReference type="FunFam" id="3.40.50.300:FF:000134">
    <property type="entry name" value="Iron-enterobactin ABC transporter ATP-binding protein"/>
    <property type="match status" value="1"/>
</dbReference>
<dbReference type="EMBL" id="CP055538">
    <property type="protein sequence ID" value="QLO14430.1"/>
    <property type="molecule type" value="Genomic_DNA"/>
</dbReference>
<keyword evidence="2" id="KW-0813">Transport</keyword>
<evidence type="ECO:0000256" key="5">
    <source>
        <dbReference type="ARBA" id="ARBA00022967"/>
    </source>
</evidence>
<evidence type="ECO:0000256" key="1">
    <source>
        <dbReference type="ARBA" id="ARBA00005417"/>
    </source>
</evidence>
<evidence type="ECO:0000313" key="10">
    <source>
        <dbReference type="Proteomes" id="UP000510650"/>
    </source>
</evidence>
<evidence type="ECO:0000256" key="3">
    <source>
        <dbReference type="ARBA" id="ARBA00022741"/>
    </source>
</evidence>
<dbReference type="PROSITE" id="PS50893">
    <property type="entry name" value="ABC_TRANSPORTER_2"/>
    <property type="match status" value="1"/>
</dbReference>
<protein>
    <submittedName>
        <fullName evidence="8">ABC transporter ATP-binding protein</fullName>
    </submittedName>
</protein>
<evidence type="ECO:0000256" key="6">
    <source>
        <dbReference type="ARBA" id="ARBA00037066"/>
    </source>
</evidence>
<dbReference type="OrthoDB" id="5292475at2"/>
<dbReference type="AlphaFoldDB" id="A0A7D6TWP2"/>
<comment type="function">
    <text evidence="6">Part of the ABC transporter complex HmuTUV involved in hemin import. Responsible for energy coupling to the transport system.</text>
</comment>
<evidence type="ECO:0000313" key="8">
    <source>
        <dbReference type="EMBL" id="MBA8064000.1"/>
    </source>
</evidence>
<organism evidence="8 11">
    <name type="scientific">Citrobacter freundii</name>
    <dbReference type="NCBI Taxonomy" id="546"/>
    <lineage>
        <taxon>Bacteria</taxon>
        <taxon>Pseudomonadati</taxon>
        <taxon>Pseudomonadota</taxon>
        <taxon>Gammaproteobacteria</taxon>
        <taxon>Enterobacterales</taxon>
        <taxon>Enterobacteriaceae</taxon>
        <taxon>Citrobacter</taxon>
        <taxon>Citrobacter freundii complex</taxon>
    </lineage>
</organism>
<sequence>MTVNPRFTTPLRAVNTANDVVCAQHLHWEVKGKAIVNDVSFQVAPGEFVGIIGPNGSGKTSLISLLAGLLKPSSGSVSLNRKDIRRYSRRHLAQKVALVEQQAETSERLTAIQAVSLGRTPWLSLLSPWSRTDDDIVQTMLEKVSLQNVQHRCWHTFSGGERQRLHIARALAQQPQVLLMDEPTNHLDIQHQIGLLNLVKREKLTVIAALHDLNHAAMFCDRIMVMTAGRLVMQGCPAAVFTRENLNNWFGIDAIVERAADEASCFIRYQRPA</sequence>
<reference evidence="10 11" key="1">
    <citation type="submission" date="2020-06" db="EMBL/GenBank/DDBJ databases">
        <title>REHAB project genomes.</title>
        <authorList>
            <person name="Shaw L.P."/>
        </authorList>
    </citation>
    <scope>NUCLEOTIDE SEQUENCE [LARGE SCALE GENOMIC DNA]</scope>
    <source>
        <strain evidence="8 11">RHBSTW-00116</strain>
        <strain evidence="10">RHBSTW-00398</strain>
    </source>
</reference>
<evidence type="ECO:0000256" key="2">
    <source>
        <dbReference type="ARBA" id="ARBA00022448"/>
    </source>
</evidence>
<keyword evidence="5" id="KW-1278">Translocase</keyword>
<name>A0A7D6TWP2_CITFR</name>
<proteinExistence type="inferred from homology"/>
<dbReference type="SMART" id="SM00382">
    <property type="entry name" value="AAA"/>
    <property type="match status" value="1"/>
</dbReference>
<feature type="domain" description="ABC transporter" evidence="7">
    <location>
        <begin position="21"/>
        <end position="253"/>
    </location>
</feature>
<dbReference type="SUPFAM" id="SSF52540">
    <property type="entry name" value="P-loop containing nucleoside triphosphate hydrolases"/>
    <property type="match status" value="1"/>
</dbReference>
<gene>
    <name evidence="8" type="ORF">HV077_16740</name>
    <name evidence="9" type="ORF">HV183_13870</name>
</gene>
<dbReference type="EMBL" id="JABXRI010000001">
    <property type="protein sequence ID" value="MBA8064000.1"/>
    <property type="molecule type" value="Genomic_DNA"/>
</dbReference>
<dbReference type="InterPro" id="IPR027417">
    <property type="entry name" value="P-loop_NTPase"/>
</dbReference>
<dbReference type="PANTHER" id="PTHR42794">
    <property type="entry name" value="HEMIN IMPORT ATP-BINDING PROTEIN HMUV"/>
    <property type="match status" value="1"/>
</dbReference>